<evidence type="ECO:0000313" key="2">
    <source>
        <dbReference type="Proteomes" id="UP000431269"/>
    </source>
</evidence>
<keyword evidence="2" id="KW-1185">Reference proteome</keyword>
<protein>
    <submittedName>
        <fullName evidence="1">Uncharacterized protein</fullName>
    </submittedName>
</protein>
<proteinExistence type="predicted"/>
<organism evidence="1 2">
    <name type="scientific">Terricaulis silvestris</name>
    <dbReference type="NCBI Taxonomy" id="2686094"/>
    <lineage>
        <taxon>Bacteria</taxon>
        <taxon>Pseudomonadati</taxon>
        <taxon>Pseudomonadota</taxon>
        <taxon>Alphaproteobacteria</taxon>
        <taxon>Caulobacterales</taxon>
        <taxon>Caulobacteraceae</taxon>
        <taxon>Terricaulis</taxon>
    </lineage>
</organism>
<dbReference type="EMBL" id="CP047045">
    <property type="protein sequence ID" value="QGZ96717.1"/>
    <property type="molecule type" value="Genomic_DNA"/>
</dbReference>
<dbReference type="Proteomes" id="UP000431269">
    <property type="component" value="Chromosome"/>
</dbReference>
<reference evidence="2" key="1">
    <citation type="submission" date="2019-12" db="EMBL/GenBank/DDBJ databases">
        <title>Complete genome of Terracaulis silvestris 0127_4.</title>
        <authorList>
            <person name="Vieira S."/>
            <person name="Riedel T."/>
            <person name="Sproer C."/>
            <person name="Pascual J."/>
            <person name="Boedeker C."/>
            <person name="Overmann J."/>
        </authorList>
    </citation>
    <scope>NUCLEOTIDE SEQUENCE [LARGE SCALE GENOMIC DNA]</scope>
    <source>
        <strain evidence="2">0127_4</strain>
    </source>
</reference>
<gene>
    <name evidence="1" type="ORF">DSM104635_03578</name>
</gene>
<sequence length="518" mass="59119">MGQTERRQVQKKLRRWLSTAPDEAFFDLCWAVNALQTGREDEARRFIAYPLGAATPRFESKFSIYPWEIETLLGELLLTEKFTPRDGANRILNVGNFGGLATLVRILRKLENEESGIYLKRVSILDELHRIAQREFPWQSGYFNVVQFYRNAFVYGGSKCGEYFERLHGLTQNQFSLVGFATYMHFMRQPAYGGRLNLLSVGVSAETCDAAFRLFCAPLTTVRSKYTRDFEDVRARWGFIPSVAYRPSVFRQFPVVETSNSMFRSPLPELILQRVTSGIYYDLTGGGQALRNEASGRFELYCENLCRQLMPSLLVQPEKIYRVSGQEFRSPDVLLSRRGQLALAIECKASKLNLDAQYSEDPAFVAEDGYKQLAKGAYQVWRYFSHIRRGIVQAEIDAEAHGLVLTLDAWLLMSRGLRSEVLRMADAMAADDPGISEADKRPVVFSAVKDFEQTLMESDEAGFFESVRHAATESFTGWLLPGVHREIGGKIIEKEYPFHLRDVLPWVDDLEEMKSGRL</sequence>
<accession>A0A6I6MVC9</accession>
<dbReference type="KEGG" id="tsv:DSM104635_03578"/>
<name>A0A6I6MVC9_9CAUL</name>
<evidence type="ECO:0000313" key="1">
    <source>
        <dbReference type="EMBL" id="QGZ96717.1"/>
    </source>
</evidence>
<dbReference type="AlphaFoldDB" id="A0A6I6MVC9"/>